<dbReference type="AlphaFoldDB" id="A0A060NU15"/>
<dbReference type="Proteomes" id="UP000066014">
    <property type="component" value="Chromosome"/>
</dbReference>
<name>A0A060NU15_9BURK</name>
<dbReference type="InterPro" id="IPR005133">
    <property type="entry name" value="PhaG_MnhG_YufB"/>
</dbReference>
<proteinExistence type="predicted"/>
<feature type="transmembrane region" description="Helical" evidence="2">
    <location>
        <begin position="62"/>
        <end position="84"/>
    </location>
</feature>
<dbReference type="KEGG" id="cbab:SMCB_0820"/>
<keyword evidence="4" id="KW-1185">Reference proteome</keyword>
<sequence>MLEALTWLLLALAALFFSAGTLGLLRLPDTLSRIHALTKADNLGLGLAALALLLHAESWAAAAQIGLIWLLALAASAASGYLIARRCLLESQGAAGNGHNGHSGLSTLPVPASAPHSGPQAPKAAP</sequence>
<dbReference type="HOGENOM" id="CLU_121334_2_0_4"/>
<organism evidence="3 4">
    <name type="scientific">Serpentinimonas maccroryi</name>
    <dbReference type="NCBI Taxonomy" id="1458426"/>
    <lineage>
        <taxon>Bacteria</taxon>
        <taxon>Pseudomonadati</taxon>
        <taxon>Pseudomonadota</taxon>
        <taxon>Betaproteobacteria</taxon>
        <taxon>Burkholderiales</taxon>
        <taxon>Comamonadaceae</taxon>
        <taxon>Serpentinimonas</taxon>
    </lineage>
</organism>
<dbReference type="Pfam" id="PF03334">
    <property type="entry name" value="PhaG_MnhG_YufB"/>
    <property type="match status" value="1"/>
</dbReference>
<reference evidence="3 4" key="1">
    <citation type="journal article" date="2014" name="Nat. Commun.">
        <title>Physiological and genomic features of highly alkaliphilic hydrogen-utilizing Betaproteobacteria from a continental serpentinizing site.</title>
        <authorList>
            <person name="Suzuki S."/>
            <person name="Kuenen J.G."/>
            <person name="Schipper K."/>
            <person name="van der Velde S."/>
            <person name="Ishii S."/>
            <person name="Wu A."/>
            <person name="Sorokin D.Y."/>
            <person name="Tenney A."/>
            <person name="Meng X.Y."/>
            <person name="Morrill P.L."/>
            <person name="Kamagata Y."/>
            <person name="Muyzer G."/>
            <person name="Nealson K.H."/>
        </authorList>
    </citation>
    <scope>NUCLEOTIDE SEQUENCE [LARGE SCALE GENOMIC DNA]</scope>
    <source>
        <strain evidence="3 4">B1</strain>
    </source>
</reference>
<keyword evidence="2" id="KW-1133">Transmembrane helix</keyword>
<dbReference type="PANTHER" id="PTHR34703">
    <property type="entry name" value="ANTIPORTER SUBUNIT MNHG2-RELATED"/>
    <property type="match status" value="1"/>
</dbReference>
<dbReference type="STRING" id="1458426.SMCB_0820"/>
<keyword evidence="2" id="KW-0812">Transmembrane</keyword>
<feature type="transmembrane region" description="Helical" evidence="2">
    <location>
        <begin position="6"/>
        <end position="25"/>
    </location>
</feature>
<evidence type="ECO:0000313" key="3">
    <source>
        <dbReference type="EMBL" id="BAO83048.1"/>
    </source>
</evidence>
<dbReference type="GO" id="GO:0015385">
    <property type="term" value="F:sodium:proton antiporter activity"/>
    <property type="evidence" value="ECO:0007669"/>
    <property type="project" value="TreeGrafter"/>
</dbReference>
<dbReference type="PANTHER" id="PTHR34703:SF1">
    <property type="entry name" value="ANTIPORTER SUBUNIT MNHG2-RELATED"/>
    <property type="match status" value="1"/>
</dbReference>
<feature type="region of interest" description="Disordered" evidence="1">
    <location>
        <begin position="96"/>
        <end position="126"/>
    </location>
</feature>
<evidence type="ECO:0000256" key="1">
    <source>
        <dbReference type="SAM" id="MobiDB-lite"/>
    </source>
</evidence>
<dbReference type="RefSeq" id="WP_197539315.1">
    <property type="nucleotide sequence ID" value="NZ_AP014569.1"/>
</dbReference>
<keyword evidence="2" id="KW-0472">Membrane</keyword>
<evidence type="ECO:0000313" key="4">
    <source>
        <dbReference type="Proteomes" id="UP000066014"/>
    </source>
</evidence>
<accession>A0A060NU15</accession>
<protein>
    <submittedName>
        <fullName evidence="3">Multisubunit Na+/H+ antiporter, MnhG subunit</fullName>
    </submittedName>
</protein>
<evidence type="ECO:0000256" key="2">
    <source>
        <dbReference type="SAM" id="Phobius"/>
    </source>
</evidence>
<gene>
    <name evidence="3" type="ORF">SMCB_0820</name>
</gene>
<dbReference type="EMBL" id="AP014569">
    <property type="protein sequence ID" value="BAO83048.1"/>
    <property type="molecule type" value="Genomic_DNA"/>
</dbReference>